<organism evidence="2 3">
    <name type="scientific">Nitrincola iocasae</name>
    <dbReference type="NCBI Taxonomy" id="2614693"/>
    <lineage>
        <taxon>Bacteria</taxon>
        <taxon>Pseudomonadati</taxon>
        <taxon>Pseudomonadota</taxon>
        <taxon>Gammaproteobacteria</taxon>
        <taxon>Oceanospirillales</taxon>
        <taxon>Oceanospirillaceae</taxon>
        <taxon>Nitrincola</taxon>
    </lineage>
</organism>
<accession>A0A5J6LIG8</accession>
<dbReference type="Proteomes" id="UP000325606">
    <property type="component" value="Chromosome"/>
</dbReference>
<protein>
    <recommendedName>
        <fullName evidence="1">Transposase IS801/IS1294 domain-containing protein</fullName>
    </recommendedName>
</protein>
<dbReference type="InterPro" id="IPR007069">
    <property type="entry name" value="Transposase_32"/>
</dbReference>
<dbReference type="GO" id="GO:0004803">
    <property type="term" value="F:transposase activity"/>
    <property type="evidence" value="ECO:0007669"/>
    <property type="project" value="InterPro"/>
</dbReference>
<evidence type="ECO:0000313" key="3">
    <source>
        <dbReference type="Proteomes" id="UP000325606"/>
    </source>
</evidence>
<dbReference type="GO" id="GO:0003677">
    <property type="term" value="F:DNA binding"/>
    <property type="evidence" value="ECO:0007669"/>
    <property type="project" value="InterPro"/>
</dbReference>
<evidence type="ECO:0000313" key="2">
    <source>
        <dbReference type="EMBL" id="QEW08389.1"/>
    </source>
</evidence>
<name>A0A5J6LIG8_9GAMM</name>
<dbReference type="EMBL" id="CP044222">
    <property type="protein sequence ID" value="QEW08389.1"/>
    <property type="molecule type" value="Genomic_DNA"/>
</dbReference>
<dbReference type="AlphaFoldDB" id="A0A5J6LIG8"/>
<sequence length="243" mass="27480">MASVTASREWKALGDYLLPTKVLMQVYRGKVQAFLKMALDQGELVLPPDSGKHAFLSLRRSLYKKSWSVRIEERYAHGKGVMLYLARYCRGGPLNPKQLKRWSGHHVEMSYFDHRKQRTAMQWLAHQQLIKRLLEHVPAEGVHTIRHAGLYASASKDYEAILAQFGNLEGQNLKTCVDKEHRLVCCKCCGEPGLLIGQRWRQSKKGISYITAGVRDCASGYLQQNDAPYTANVLLSDLAALPP</sequence>
<gene>
    <name evidence="2" type="ORF">F5I99_18920</name>
</gene>
<keyword evidence="3" id="KW-1185">Reference proteome</keyword>
<proteinExistence type="predicted"/>
<evidence type="ECO:0000259" key="1">
    <source>
        <dbReference type="Pfam" id="PF04986"/>
    </source>
</evidence>
<dbReference type="KEGG" id="nik:F5I99_18920"/>
<reference evidence="2 3" key="1">
    <citation type="submission" date="2019-09" db="EMBL/GenBank/DDBJ databases">
        <title>Nitrincola iocasae sp. nov., a bacterium isolated from the sediment collected at a cold seep field in South China Sea.</title>
        <authorList>
            <person name="Zhang H."/>
            <person name="Wang H."/>
            <person name="Li C."/>
        </authorList>
    </citation>
    <scope>NUCLEOTIDE SEQUENCE [LARGE SCALE GENOMIC DNA]</scope>
    <source>
        <strain evidence="2 3">KXZD1103</strain>
    </source>
</reference>
<dbReference type="GO" id="GO:0006313">
    <property type="term" value="P:DNA transposition"/>
    <property type="evidence" value="ECO:0007669"/>
    <property type="project" value="InterPro"/>
</dbReference>
<dbReference type="Pfam" id="PF04986">
    <property type="entry name" value="Y2_Tnp"/>
    <property type="match status" value="1"/>
</dbReference>
<feature type="domain" description="Transposase IS801/IS1294" evidence="1">
    <location>
        <begin position="4"/>
        <end position="155"/>
    </location>
</feature>